<dbReference type="InterPro" id="IPR052913">
    <property type="entry name" value="Glycopeptide_resist_protein"/>
</dbReference>
<organism evidence="2 3">
    <name type="scientific">Marinithermofilum abyssi</name>
    <dbReference type="NCBI Taxonomy" id="1571185"/>
    <lineage>
        <taxon>Bacteria</taxon>
        <taxon>Bacillati</taxon>
        <taxon>Bacillota</taxon>
        <taxon>Bacilli</taxon>
        <taxon>Bacillales</taxon>
        <taxon>Thermoactinomycetaceae</taxon>
        <taxon>Marinithermofilum</taxon>
    </lineage>
</organism>
<evidence type="ECO:0000313" key="2">
    <source>
        <dbReference type="EMBL" id="GGE23002.1"/>
    </source>
</evidence>
<reference evidence="2" key="2">
    <citation type="submission" date="2020-09" db="EMBL/GenBank/DDBJ databases">
        <authorList>
            <person name="Sun Q."/>
            <person name="Zhou Y."/>
        </authorList>
    </citation>
    <scope>NUCLEOTIDE SEQUENCE</scope>
    <source>
        <strain evidence="2">CGMCC 1.15179</strain>
    </source>
</reference>
<dbReference type="EMBL" id="BMHQ01000009">
    <property type="protein sequence ID" value="GGE23002.1"/>
    <property type="molecule type" value="Genomic_DNA"/>
</dbReference>
<dbReference type="InterPro" id="IPR007391">
    <property type="entry name" value="Vancomycin_resist_VanW"/>
</dbReference>
<sequence>MKRFGIIFVLCFVSGCSLFQQIPKGIKPHEGTKPQQSSAAGDQREPADLILKYKEKEWRLDLYQIGYDGVDPTIIDRGAFNRWLSTVEKSINRPPQSATFKNRVLYPHKNGRRLDRDELDHWLDHIHGYVNHPMEAPVQIWRPHLTTQELNRIKEKQLASYTTFYHTRNFNRTRNIELSVQAIDHHVVDVGEIFSFNRVVGPRTISRGYKPAPVVVKGEYTEGIGGGICQTSSTLFNSVDRAGLRILQRVSHSKQVTYVPAGRDATVSWGGPDFQFQNQLNNPILVVASAKNGRLTIALTAAADTEYTPHSIPKPPVTIPKTERVPAPEKKQPLNEKAKEYNRVPLPPKDLKRNPT</sequence>
<feature type="compositionally biased region" description="Basic and acidic residues" evidence="1">
    <location>
        <begin position="321"/>
        <end position="342"/>
    </location>
</feature>
<dbReference type="PANTHER" id="PTHR35788:SF1">
    <property type="entry name" value="EXPORTED PROTEIN"/>
    <property type="match status" value="1"/>
</dbReference>
<proteinExistence type="predicted"/>
<evidence type="ECO:0000256" key="1">
    <source>
        <dbReference type="SAM" id="MobiDB-lite"/>
    </source>
</evidence>
<name>A0A8J2VHJ5_9BACL</name>
<feature type="region of interest" description="Disordered" evidence="1">
    <location>
        <begin position="307"/>
        <end position="356"/>
    </location>
</feature>
<keyword evidence="3" id="KW-1185">Reference proteome</keyword>
<dbReference type="PROSITE" id="PS51257">
    <property type="entry name" value="PROKAR_LIPOPROTEIN"/>
    <property type="match status" value="1"/>
</dbReference>
<dbReference type="Proteomes" id="UP000625210">
    <property type="component" value="Unassembled WGS sequence"/>
</dbReference>
<dbReference type="Pfam" id="PF04294">
    <property type="entry name" value="VanW"/>
    <property type="match status" value="1"/>
</dbReference>
<reference evidence="2" key="1">
    <citation type="journal article" date="2014" name="Int. J. Syst. Evol. Microbiol.">
        <title>Complete genome sequence of Corynebacterium casei LMG S-19264T (=DSM 44701T), isolated from a smear-ripened cheese.</title>
        <authorList>
            <consortium name="US DOE Joint Genome Institute (JGI-PGF)"/>
            <person name="Walter F."/>
            <person name="Albersmeier A."/>
            <person name="Kalinowski J."/>
            <person name="Ruckert C."/>
        </authorList>
    </citation>
    <scope>NUCLEOTIDE SEQUENCE</scope>
    <source>
        <strain evidence="2">CGMCC 1.15179</strain>
    </source>
</reference>
<comment type="caution">
    <text evidence="2">The sequence shown here is derived from an EMBL/GenBank/DDBJ whole genome shotgun (WGS) entry which is preliminary data.</text>
</comment>
<feature type="region of interest" description="Disordered" evidence="1">
    <location>
        <begin position="25"/>
        <end position="44"/>
    </location>
</feature>
<dbReference type="RefSeq" id="WP_188648353.1">
    <property type="nucleotide sequence ID" value="NZ_BMHQ01000009.1"/>
</dbReference>
<dbReference type="PANTHER" id="PTHR35788">
    <property type="entry name" value="EXPORTED PROTEIN-RELATED"/>
    <property type="match status" value="1"/>
</dbReference>
<accession>A0A8J2VHJ5</accession>
<protein>
    <recommendedName>
        <fullName evidence="4">VanW like protein</fullName>
    </recommendedName>
</protein>
<evidence type="ECO:0008006" key="4">
    <source>
        <dbReference type="Google" id="ProtNLM"/>
    </source>
</evidence>
<gene>
    <name evidence="2" type="ORF">GCM10011571_26340</name>
</gene>
<evidence type="ECO:0000313" key="3">
    <source>
        <dbReference type="Proteomes" id="UP000625210"/>
    </source>
</evidence>
<dbReference type="AlphaFoldDB" id="A0A8J2VHJ5"/>